<dbReference type="SUPFAM" id="SSF47473">
    <property type="entry name" value="EF-hand"/>
    <property type="match status" value="1"/>
</dbReference>
<keyword evidence="1" id="KW-0106">Calcium</keyword>
<feature type="domain" description="C2H2-type" evidence="3">
    <location>
        <begin position="609"/>
        <end position="627"/>
    </location>
</feature>
<dbReference type="AlphaFoldDB" id="A0ABD3F1I9"/>
<evidence type="ECO:0000256" key="2">
    <source>
        <dbReference type="PROSITE-ProRule" id="PRU00042"/>
    </source>
</evidence>
<evidence type="ECO:0000313" key="5">
    <source>
        <dbReference type="EMBL" id="KAL3659334.1"/>
    </source>
</evidence>
<name>A0ABD3F1I9_9STRA</name>
<dbReference type="PROSITE" id="PS00018">
    <property type="entry name" value="EF_HAND_1"/>
    <property type="match status" value="1"/>
</dbReference>
<protein>
    <recommendedName>
        <fullName evidence="7">Calmodulin</fullName>
    </recommendedName>
</protein>
<evidence type="ECO:0000256" key="1">
    <source>
        <dbReference type="ARBA" id="ARBA00022837"/>
    </source>
</evidence>
<keyword evidence="2" id="KW-0479">Metal-binding</keyword>
<keyword evidence="2" id="KW-0862">Zinc</keyword>
<dbReference type="InterPro" id="IPR002048">
    <property type="entry name" value="EF_hand_dom"/>
</dbReference>
<keyword evidence="6" id="KW-1185">Reference proteome</keyword>
<dbReference type="Proteomes" id="UP001632037">
    <property type="component" value="Unassembled WGS sequence"/>
</dbReference>
<gene>
    <name evidence="5" type="ORF">V7S43_015605</name>
</gene>
<dbReference type="InterPro" id="IPR011992">
    <property type="entry name" value="EF-hand-dom_pair"/>
</dbReference>
<dbReference type="Gene3D" id="1.10.238.10">
    <property type="entry name" value="EF-hand"/>
    <property type="match status" value="1"/>
</dbReference>
<sequence length="663" mass="76271">MESPDKLLQLHGVYGSPSKLVAVASPPRKRRPTNRKPGVTRLCPLNAGNGHFSRKQWEQWMHEAHELHVSSSVFLATTSSATLAQSAAEGLQLVLNPVVARSEEKLAELIDERATDLVASTATVLTVKNSPGVDNIQQWRSRITKPQKRKKSRTLQIEPLLSNEMRKKLQAHLEEKIKGNLWENEIRSRLARPLSASTFCSRSEQLRHPLSSVQFTDVITPETQNAEPDTAQRFPYSVEAHGFADYIHCCVVKAWFRTALKARARVVAIAVRVLRRRGIPLLVRGFRRRRRAAIRIQRRYRRFIRWRNEVLRPFICRNVAAWVRQGLAQVTARVLLARIVTALYLARRARHLIELRRAEHLRRWVAKTRVSLFVHQMWTVCWFRTKRSVNVASMKQELALLEASDHNIRLKYTAVFATPLGQEMLKKELTIWRVGARTSATQEKTISVGEDLDPAILRLRQCFQIFDLDESGTLDLDEFQLMLSYLRGKKTKKQPPKLTTAQVRTLFAELDCDGNGGITCSEFERWWAAEHTRETLSTSASTNFLSRGLDGLLLQSHGLLFWLLGRKQQLERKFVKKLMVRRAMEKAKHDILYQEINREHAAGLLSGVFRCGSCGRRFGLRRDLIDHSTHDCSRGELVVDTFTLKRWVHEEEFRLLEDAKGDE</sequence>
<dbReference type="PROSITE" id="PS50157">
    <property type="entry name" value="ZINC_FINGER_C2H2_2"/>
    <property type="match status" value="1"/>
</dbReference>
<dbReference type="GO" id="GO:0008270">
    <property type="term" value="F:zinc ion binding"/>
    <property type="evidence" value="ECO:0007669"/>
    <property type="project" value="UniProtKB-KW"/>
</dbReference>
<evidence type="ECO:0008006" key="7">
    <source>
        <dbReference type="Google" id="ProtNLM"/>
    </source>
</evidence>
<organism evidence="5 6">
    <name type="scientific">Phytophthora oleae</name>
    <dbReference type="NCBI Taxonomy" id="2107226"/>
    <lineage>
        <taxon>Eukaryota</taxon>
        <taxon>Sar</taxon>
        <taxon>Stramenopiles</taxon>
        <taxon>Oomycota</taxon>
        <taxon>Peronosporomycetes</taxon>
        <taxon>Peronosporales</taxon>
        <taxon>Peronosporaceae</taxon>
        <taxon>Phytophthora</taxon>
    </lineage>
</organism>
<dbReference type="SMART" id="SM00054">
    <property type="entry name" value="EFh"/>
    <property type="match status" value="2"/>
</dbReference>
<dbReference type="InterPro" id="IPR013087">
    <property type="entry name" value="Znf_C2H2_type"/>
</dbReference>
<dbReference type="CDD" id="cd00051">
    <property type="entry name" value="EFh"/>
    <property type="match status" value="1"/>
</dbReference>
<feature type="domain" description="EF-hand" evidence="4">
    <location>
        <begin position="498"/>
        <end position="533"/>
    </location>
</feature>
<dbReference type="Pfam" id="PF13499">
    <property type="entry name" value="EF-hand_7"/>
    <property type="match status" value="1"/>
</dbReference>
<keyword evidence="2" id="KW-0863">Zinc-finger</keyword>
<proteinExistence type="predicted"/>
<reference evidence="5 6" key="1">
    <citation type="submission" date="2024-09" db="EMBL/GenBank/DDBJ databases">
        <title>Genome sequencing and assembly of Phytophthora oleae, isolate VK10A, causative agent of rot of olive drupes.</title>
        <authorList>
            <person name="Conti Taguali S."/>
            <person name="Riolo M."/>
            <person name="La Spada F."/>
            <person name="Cacciola S.O."/>
            <person name="Dionisio G."/>
        </authorList>
    </citation>
    <scope>NUCLEOTIDE SEQUENCE [LARGE SCALE GENOMIC DNA]</scope>
    <source>
        <strain evidence="5 6">VK10A</strain>
    </source>
</reference>
<comment type="caution">
    <text evidence="5">The sequence shown here is derived from an EMBL/GenBank/DDBJ whole genome shotgun (WGS) entry which is preliminary data.</text>
</comment>
<evidence type="ECO:0000313" key="6">
    <source>
        <dbReference type="Proteomes" id="UP001632037"/>
    </source>
</evidence>
<feature type="domain" description="EF-hand" evidence="4">
    <location>
        <begin position="454"/>
        <end position="489"/>
    </location>
</feature>
<evidence type="ECO:0000259" key="4">
    <source>
        <dbReference type="PROSITE" id="PS50222"/>
    </source>
</evidence>
<evidence type="ECO:0000259" key="3">
    <source>
        <dbReference type="PROSITE" id="PS50157"/>
    </source>
</evidence>
<accession>A0ABD3F1I9</accession>
<dbReference type="InterPro" id="IPR018247">
    <property type="entry name" value="EF_Hand_1_Ca_BS"/>
</dbReference>
<dbReference type="PROSITE" id="PS50222">
    <property type="entry name" value="EF_HAND_2"/>
    <property type="match status" value="2"/>
</dbReference>
<dbReference type="EMBL" id="JBIMZQ010000047">
    <property type="protein sequence ID" value="KAL3659334.1"/>
    <property type="molecule type" value="Genomic_DNA"/>
</dbReference>